<evidence type="ECO:0000256" key="5">
    <source>
        <dbReference type="ARBA" id="ARBA00022691"/>
    </source>
</evidence>
<dbReference type="InterPro" id="IPR020596">
    <property type="entry name" value="rRNA_Ade_Mease_Trfase_CS"/>
</dbReference>
<dbReference type="PROSITE" id="PS51689">
    <property type="entry name" value="SAM_RNA_A_N6_MT"/>
    <property type="match status" value="1"/>
</dbReference>
<gene>
    <name evidence="7" type="primary">rsmA</name>
    <name evidence="7" type="synonym">ksgA</name>
    <name evidence="10" type="ORF">SAMN05444420_11061</name>
</gene>
<dbReference type="EC" id="2.1.1.182" evidence="7"/>
<evidence type="ECO:0000256" key="8">
    <source>
        <dbReference type="PROSITE-ProRule" id="PRU01026"/>
    </source>
</evidence>
<keyword evidence="2 7" id="KW-0698">rRNA processing</keyword>
<keyword evidence="4 7" id="KW-0808">Transferase</keyword>
<evidence type="ECO:0000259" key="9">
    <source>
        <dbReference type="SMART" id="SM00650"/>
    </source>
</evidence>
<comment type="caution">
    <text evidence="10">The sequence shown here is derived from an EMBL/GenBank/DDBJ whole genome shotgun (WGS) entry which is preliminary data.</text>
</comment>
<keyword evidence="5 7" id="KW-0949">S-adenosyl-L-methionine</keyword>
<dbReference type="InterPro" id="IPR001737">
    <property type="entry name" value="KsgA/Erm"/>
</dbReference>
<protein>
    <recommendedName>
        <fullName evidence="7">Ribosomal RNA small subunit methyltransferase A</fullName>
        <ecNumber evidence="7">2.1.1.182</ecNumber>
    </recommendedName>
    <alternativeName>
        <fullName evidence="7">16S rRNA (adenine(1518)-N(6)/adenine(1519)-N(6))-dimethyltransferase</fullName>
    </alternativeName>
    <alternativeName>
        <fullName evidence="7">16S rRNA dimethyladenosine transferase</fullName>
    </alternativeName>
    <alternativeName>
        <fullName evidence="7">16S rRNA dimethylase</fullName>
    </alternativeName>
    <alternativeName>
        <fullName evidence="7">S-adenosylmethionine-6-N', N'-adenosyl(rRNA) dimethyltransferase</fullName>
    </alternativeName>
</protein>
<evidence type="ECO:0000313" key="10">
    <source>
        <dbReference type="EMBL" id="SDX17254.1"/>
    </source>
</evidence>
<organism evidence="10 11">
    <name type="scientific">Capnocytophaga granulosa</name>
    <dbReference type="NCBI Taxonomy" id="45242"/>
    <lineage>
        <taxon>Bacteria</taxon>
        <taxon>Pseudomonadati</taxon>
        <taxon>Bacteroidota</taxon>
        <taxon>Flavobacteriia</taxon>
        <taxon>Flavobacteriales</taxon>
        <taxon>Flavobacteriaceae</taxon>
        <taxon>Capnocytophaga</taxon>
    </lineage>
</organism>
<dbReference type="PROSITE" id="PS01131">
    <property type="entry name" value="RRNA_A_DIMETH"/>
    <property type="match status" value="1"/>
</dbReference>
<evidence type="ECO:0000256" key="7">
    <source>
        <dbReference type="HAMAP-Rule" id="MF_00607"/>
    </source>
</evidence>
<evidence type="ECO:0000256" key="2">
    <source>
        <dbReference type="ARBA" id="ARBA00022552"/>
    </source>
</evidence>
<feature type="binding site" evidence="7 8">
    <location>
        <position position="88"/>
    </location>
    <ligand>
        <name>S-adenosyl-L-methionine</name>
        <dbReference type="ChEBI" id="CHEBI:59789"/>
    </ligand>
</feature>
<dbReference type="Proteomes" id="UP000182771">
    <property type="component" value="Unassembled WGS sequence"/>
</dbReference>
<evidence type="ECO:0000256" key="6">
    <source>
        <dbReference type="ARBA" id="ARBA00022884"/>
    </source>
</evidence>
<dbReference type="PANTHER" id="PTHR11727">
    <property type="entry name" value="DIMETHYLADENOSINE TRANSFERASE"/>
    <property type="match status" value="1"/>
</dbReference>
<dbReference type="InterPro" id="IPR029063">
    <property type="entry name" value="SAM-dependent_MTases_sf"/>
</dbReference>
<dbReference type="Pfam" id="PF00398">
    <property type="entry name" value="RrnaAD"/>
    <property type="match status" value="1"/>
</dbReference>
<dbReference type="GeneID" id="85017181"/>
<feature type="binding site" evidence="7 8">
    <location>
        <position position="16"/>
    </location>
    <ligand>
        <name>S-adenosyl-L-methionine</name>
        <dbReference type="ChEBI" id="CHEBI:59789"/>
    </ligand>
</feature>
<dbReference type="InterPro" id="IPR020598">
    <property type="entry name" value="rRNA_Ade_methylase_Trfase_N"/>
</dbReference>
<proteinExistence type="inferred from homology"/>
<dbReference type="RefSeq" id="WP_016421228.1">
    <property type="nucleotide sequence ID" value="NZ_FNND01000010.1"/>
</dbReference>
<dbReference type="CDD" id="cd02440">
    <property type="entry name" value="AdoMet_MTases"/>
    <property type="match status" value="1"/>
</dbReference>
<dbReference type="Gene3D" id="1.10.8.100">
    <property type="entry name" value="Ribosomal RNA adenine dimethylase-like, domain 2"/>
    <property type="match status" value="1"/>
</dbReference>
<dbReference type="SMART" id="SM00650">
    <property type="entry name" value="rADc"/>
    <property type="match status" value="1"/>
</dbReference>
<comment type="subcellular location">
    <subcellularLocation>
        <location evidence="7">Cytoplasm</location>
    </subcellularLocation>
</comment>
<dbReference type="SUPFAM" id="SSF53335">
    <property type="entry name" value="S-adenosyl-L-methionine-dependent methyltransferases"/>
    <property type="match status" value="1"/>
</dbReference>
<accession>A0A1H2ZKD2</accession>
<comment type="function">
    <text evidence="7">Specifically dimethylates two adjacent adenosines (A1518 and A1519) in the loop of a conserved hairpin near the 3'-end of 16S rRNA in the 30S particle. May play a critical role in biogenesis of 30S subunits.</text>
</comment>
<feature type="binding site" evidence="7 8">
    <location>
        <position position="108"/>
    </location>
    <ligand>
        <name>S-adenosyl-L-methionine</name>
        <dbReference type="ChEBI" id="CHEBI:59789"/>
    </ligand>
</feature>
<dbReference type="HAMAP" id="MF_00607">
    <property type="entry name" value="16SrRNA_methyltr_A"/>
    <property type="match status" value="1"/>
</dbReference>
<sequence length="263" mass="30087">MPQKSPVQPKKHLGQHFLTDLNIAQQIAQTLSLCGHKQVLEIGPGTGVLTQFLLEKDAEVFVIEIDKESVAYLQAYFPKLKGHILCEDFLKFDIVSYFNKTPFAIIGNFPYNISSQIVFKLLEIRFFVPEFAGMFQKEVAERICEGPGSKSYGILSVLTQAFYETEYLFTVPEHVFNPPPKVKSGVIRLKRKENYTLACDEKMFFSVVKTAFGQRRKTLRNSLKSFLLEREALKAEPLFDKRPEMLSVSEFITLTQWLSTPNS</sequence>
<feature type="binding site" evidence="7 8">
    <location>
        <position position="64"/>
    </location>
    <ligand>
        <name>S-adenosyl-L-methionine</name>
        <dbReference type="ChEBI" id="CHEBI:59789"/>
    </ligand>
</feature>
<dbReference type="GO" id="GO:0003723">
    <property type="term" value="F:RNA binding"/>
    <property type="evidence" value="ECO:0007669"/>
    <property type="project" value="UniProtKB-UniRule"/>
</dbReference>
<feature type="domain" description="Ribosomal RNA adenine methylase transferase N-terminal" evidence="9">
    <location>
        <begin position="23"/>
        <end position="193"/>
    </location>
</feature>
<dbReference type="GO" id="GO:0052908">
    <property type="term" value="F:16S rRNA (adenine(1518)-N(6)/adenine(1519)-N(6))-dimethyltransferase activity"/>
    <property type="evidence" value="ECO:0007669"/>
    <property type="project" value="UniProtKB-EC"/>
</dbReference>
<comment type="catalytic activity">
    <reaction evidence="7">
        <text>adenosine(1518)/adenosine(1519) in 16S rRNA + 4 S-adenosyl-L-methionine = N(6)-dimethyladenosine(1518)/N(6)-dimethyladenosine(1519) in 16S rRNA + 4 S-adenosyl-L-homocysteine + 4 H(+)</text>
        <dbReference type="Rhea" id="RHEA:19609"/>
        <dbReference type="Rhea" id="RHEA-COMP:10232"/>
        <dbReference type="Rhea" id="RHEA-COMP:10233"/>
        <dbReference type="ChEBI" id="CHEBI:15378"/>
        <dbReference type="ChEBI" id="CHEBI:57856"/>
        <dbReference type="ChEBI" id="CHEBI:59789"/>
        <dbReference type="ChEBI" id="CHEBI:74411"/>
        <dbReference type="ChEBI" id="CHEBI:74493"/>
        <dbReference type="EC" id="2.1.1.182"/>
    </reaction>
</comment>
<keyword evidence="11" id="KW-1185">Reference proteome</keyword>
<comment type="similarity">
    <text evidence="7">Belongs to the class I-like SAM-binding methyltransferase superfamily. rRNA adenine N(6)-methyltransferase family. RsmA subfamily.</text>
</comment>
<dbReference type="OrthoDB" id="9814755at2"/>
<evidence type="ECO:0000313" key="11">
    <source>
        <dbReference type="Proteomes" id="UP000182771"/>
    </source>
</evidence>
<evidence type="ECO:0000256" key="1">
    <source>
        <dbReference type="ARBA" id="ARBA00022490"/>
    </source>
</evidence>
<keyword evidence="1 7" id="KW-0963">Cytoplasm</keyword>
<dbReference type="GO" id="GO:0005829">
    <property type="term" value="C:cytosol"/>
    <property type="evidence" value="ECO:0007669"/>
    <property type="project" value="TreeGrafter"/>
</dbReference>
<dbReference type="PANTHER" id="PTHR11727:SF7">
    <property type="entry name" value="DIMETHYLADENOSINE TRANSFERASE-RELATED"/>
    <property type="match status" value="1"/>
</dbReference>
<feature type="binding site" evidence="7 8">
    <location>
        <position position="43"/>
    </location>
    <ligand>
        <name>S-adenosyl-L-methionine</name>
        <dbReference type="ChEBI" id="CHEBI:59789"/>
    </ligand>
</feature>
<keyword evidence="3 7" id="KW-0489">Methyltransferase</keyword>
<feature type="binding site" evidence="7 8">
    <location>
        <position position="18"/>
    </location>
    <ligand>
        <name>S-adenosyl-L-methionine</name>
        <dbReference type="ChEBI" id="CHEBI:59789"/>
    </ligand>
</feature>
<dbReference type="Gene3D" id="3.40.50.150">
    <property type="entry name" value="Vaccinia Virus protein VP39"/>
    <property type="match status" value="1"/>
</dbReference>
<evidence type="ECO:0000256" key="3">
    <source>
        <dbReference type="ARBA" id="ARBA00022603"/>
    </source>
</evidence>
<evidence type="ECO:0000256" key="4">
    <source>
        <dbReference type="ARBA" id="ARBA00022679"/>
    </source>
</evidence>
<dbReference type="FunFam" id="1.10.8.100:FF:000001">
    <property type="entry name" value="Ribosomal RNA small subunit methyltransferase A"/>
    <property type="match status" value="1"/>
</dbReference>
<name>A0A1H2ZKD2_9FLAO</name>
<dbReference type="NCBIfam" id="TIGR00755">
    <property type="entry name" value="ksgA"/>
    <property type="match status" value="1"/>
</dbReference>
<reference evidence="10 11" key="1">
    <citation type="submission" date="2016-10" db="EMBL/GenBank/DDBJ databases">
        <authorList>
            <person name="Varghese N."/>
            <person name="Submissions S."/>
        </authorList>
    </citation>
    <scope>NUCLEOTIDE SEQUENCE [LARGE SCALE GENOMIC DNA]</scope>
    <source>
        <strain evidence="10 11">DSM 11449</strain>
    </source>
</reference>
<dbReference type="InterPro" id="IPR023165">
    <property type="entry name" value="rRNA_Ade_diMease-like_C"/>
</dbReference>
<keyword evidence="6 7" id="KW-0694">RNA-binding</keyword>
<dbReference type="AlphaFoldDB" id="A0A1H2ZKD2"/>
<dbReference type="EMBL" id="FNND01000010">
    <property type="protein sequence ID" value="SDX17254.1"/>
    <property type="molecule type" value="Genomic_DNA"/>
</dbReference>
<dbReference type="InterPro" id="IPR011530">
    <property type="entry name" value="rRNA_adenine_dimethylase"/>
</dbReference>